<reference evidence="1 2" key="1">
    <citation type="submission" date="2023-12" db="EMBL/GenBank/DDBJ databases">
        <title>Denitrificimonas halotolerans sp. nov.,a novel species isolated from landfill leachate.</title>
        <authorList>
            <person name="Wang S."/>
        </authorList>
    </citation>
    <scope>NUCLEOTIDE SEQUENCE [LARGE SCALE GENOMIC DNA]</scope>
    <source>
        <strain evidence="1 2">JX-1</strain>
    </source>
</reference>
<accession>A0ABU5GNL8</accession>
<dbReference type="RefSeq" id="WP_321552401.1">
    <property type="nucleotide sequence ID" value="NZ_JAXIVU010000001.1"/>
</dbReference>
<dbReference type="Pfam" id="PF18918">
    <property type="entry name" value="DUF5669"/>
    <property type="match status" value="1"/>
</dbReference>
<proteinExistence type="predicted"/>
<sequence>MSWNSEILAELEVLCLYNLDSTQEGIKVHSSAGADRVAAAQRLYEKGLITQDDGGYLTSLGLETAAHAQAVLIVLNSNSD</sequence>
<evidence type="ECO:0000313" key="2">
    <source>
        <dbReference type="Proteomes" id="UP001294570"/>
    </source>
</evidence>
<dbReference type="Proteomes" id="UP001294570">
    <property type="component" value="Unassembled WGS sequence"/>
</dbReference>
<comment type="caution">
    <text evidence="1">The sequence shown here is derived from an EMBL/GenBank/DDBJ whole genome shotgun (WGS) entry which is preliminary data.</text>
</comment>
<keyword evidence="2" id="KW-1185">Reference proteome</keyword>
<dbReference type="NCBIfam" id="TIGR02647">
    <property type="entry name" value="DNA"/>
    <property type="match status" value="1"/>
</dbReference>
<evidence type="ECO:0000313" key="1">
    <source>
        <dbReference type="EMBL" id="MDY7218314.1"/>
    </source>
</evidence>
<organism evidence="1 2">
    <name type="scientific">Denitrificimonas halotolerans</name>
    <dbReference type="NCBI Taxonomy" id="3098930"/>
    <lineage>
        <taxon>Bacteria</taxon>
        <taxon>Pseudomonadati</taxon>
        <taxon>Pseudomonadota</taxon>
        <taxon>Gammaproteobacteria</taxon>
        <taxon>Pseudomonadales</taxon>
        <taxon>Pseudomonadaceae</taxon>
        <taxon>Denitrificimonas</taxon>
    </lineage>
</organism>
<dbReference type="InterPro" id="IPR013468">
    <property type="entry name" value="CHP02647"/>
</dbReference>
<protein>
    <submittedName>
        <fullName evidence="1">TIGR02647 family protein</fullName>
    </submittedName>
</protein>
<dbReference type="EMBL" id="JAXIVU010000001">
    <property type="protein sequence ID" value="MDY7218314.1"/>
    <property type="molecule type" value="Genomic_DNA"/>
</dbReference>
<name>A0ABU5GNL8_9GAMM</name>
<gene>
    <name evidence="1" type="ORF">TOI97_01775</name>
</gene>